<dbReference type="RefSeq" id="WP_312642230.1">
    <property type="nucleotide sequence ID" value="NZ_CP116967.1"/>
</dbReference>
<keyword evidence="3" id="KW-1185">Reference proteome</keyword>
<accession>A0AA96GCP1</accession>
<keyword evidence="1" id="KW-1133">Transmembrane helix</keyword>
<proteinExistence type="predicted"/>
<sequence>MFPAGSNGNDMAALHTLIACHECDLLHRIHPLQYGERARCSRCGASLYAKKRDSFEHTIILALASLIFFTLANVFPFMTFELNGRVQESLLSTGVREFFDREMWALGVLVLCASIIFPALKILGMLYVLGPLEFNKRPWHAALVFRIVEHCRTWAMMDVYLLGVIVAVVKLSDLANLVPGVAIYSFVALILTLAAADSALDTHAVWEKMEKIA</sequence>
<dbReference type="Pfam" id="PF04403">
    <property type="entry name" value="PqiA"/>
    <property type="match status" value="1"/>
</dbReference>
<dbReference type="EMBL" id="CP116967">
    <property type="protein sequence ID" value="WNM57575.1"/>
    <property type="molecule type" value="Genomic_DNA"/>
</dbReference>
<dbReference type="InterPro" id="IPR007498">
    <property type="entry name" value="PqiA-like"/>
</dbReference>
<feature type="transmembrane region" description="Helical" evidence="1">
    <location>
        <begin position="59"/>
        <end position="80"/>
    </location>
</feature>
<keyword evidence="1" id="KW-0812">Transmembrane</keyword>
<dbReference type="KEGG" id="nall:PP769_16630"/>
<keyword evidence="1" id="KW-0472">Membrane</keyword>
<name>A0AA96GCP1_9BACT</name>
<evidence type="ECO:0000313" key="2">
    <source>
        <dbReference type="EMBL" id="WNM57575.1"/>
    </source>
</evidence>
<feature type="transmembrane region" description="Helical" evidence="1">
    <location>
        <begin position="104"/>
        <end position="130"/>
    </location>
</feature>
<reference evidence="2 3" key="1">
    <citation type="submission" date="2023-01" db="EMBL/GenBank/DDBJ databases">
        <title>Cultivation and genomic characterization of new, ubiquitous marine nitrite-oxidizing bacteria from the Nitrospirales.</title>
        <authorList>
            <person name="Mueller A.J."/>
            <person name="Daebeler A."/>
            <person name="Herbold C.W."/>
            <person name="Kirkegaard R.H."/>
            <person name="Daims H."/>
        </authorList>
    </citation>
    <scope>NUCLEOTIDE SEQUENCE [LARGE SCALE GENOMIC DNA]</scope>
    <source>
        <strain evidence="2 3">VA</strain>
    </source>
</reference>
<evidence type="ECO:0000313" key="3">
    <source>
        <dbReference type="Proteomes" id="UP001302719"/>
    </source>
</evidence>
<dbReference type="Proteomes" id="UP001302719">
    <property type="component" value="Chromosome"/>
</dbReference>
<organism evidence="2 3">
    <name type="scientific">Candidatus Nitrospira allomarina</name>
    <dbReference type="NCBI Taxonomy" id="3020900"/>
    <lineage>
        <taxon>Bacteria</taxon>
        <taxon>Pseudomonadati</taxon>
        <taxon>Nitrospirota</taxon>
        <taxon>Nitrospiria</taxon>
        <taxon>Nitrospirales</taxon>
        <taxon>Nitrospiraceae</taxon>
        <taxon>Nitrospira</taxon>
    </lineage>
</organism>
<gene>
    <name evidence="2" type="ORF">PP769_16630</name>
</gene>
<dbReference type="AlphaFoldDB" id="A0AA96GCP1"/>
<feature type="transmembrane region" description="Helical" evidence="1">
    <location>
        <begin position="181"/>
        <end position="200"/>
    </location>
</feature>
<evidence type="ECO:0000256" key="1">
    <source>
        <dbReference type="SAM" id="Phobius"/>
    </source>
</evidence>
<feature type="transmembrane region" description="Helical" evidence="1">
    <location>
        <begin position="151"/>
        <end position="169"/>
    </location>
</feature>
<protein>
    <submittedName>
        <fullName evidence="2">Paraquat-inducible protein A</fullName>
    </submittedName>
</protein>